<keyword evidence="1" id="KW-0399">Innate immunity</keyword>
<dbReference type="Proteomes" id="UP000646548">
    <property type="component" value="Unassembled WGS sequence"/>
</dbReference>
<dbReference type="PANTHER" id="PTHR46051">
    <property type="entry name" value="SH2 DOMAIN-CONTAINING PROTEIN"/>
    <property type="match status" value="1"/>
</dbReference>
<evidence type="ECO:0000313" key="8">
    <source>
        <dbReference type="EMBL" id="KAF6718670.1"/>
    </source>
</evidence>
<dbReference type="AlphaFoldDB" id="A0A834EYT5"/>
<evidence type="ECO:0000259" key="7">
    <source>
        <dbReference type="PROSITE" id="PS50001"/>
    </source>
</evidence>
<evidence type="ECO:0000256" key="3">
    <source>
        <dbReference type="ARBA" id="ARBA00022999"/>
    </source>
</evidence>
<feature type="domain" description="SH2" evidence="7">
    <location>
        <begin position="8"/>
        <end position="104"/>
    </location>
</feature>
<evidence type="ECO:0000256" key="2">
    <source>
        <dbReference type="ARBA" id="ARBA00022859"/>
    </source>
</evidence>
<dbReference type="SUPFAM" id="SSF55550">
    <property type="entry name" value="SH2 domain"/>
    <property type="match status" value="1"/>
</dbReference>
<evidence type="ECO:0000256" key="5">
    <source>
        <dbReference type="PROSITE-ProRule" id="PRU00191"/>
    </source>
</evidence>
<dbReference type="GO" id="GO:0045087">
    <property type="term" value="P:innate immune response"/>
    <property type="evidence" value="ECO:0007669"/>
    <property type="project" value="UniProtKB-KW"/>
</dbReference>
<keyword evidence="2" id="KW-0391">Immunity</keyword>
<accession>A0A834EYT5</accession>
<dbReference type="PANTHER" id="PTHR46051:SF1">
    <property type="entry name" value="INOSITOL POLYPHOSPHATE-RELATED PHOSPHATASE DOMAIN-CONTAINING PROTEIN"/>
    <property type="match status" value="1"/>
</dbReference>
<dbReference type="InterPro" id="IPR036860">
    <property type="entry name" value="SH2_dom_sf"/>
</dbReference>
<protein>
    <submittedName>
        <fullName evidence="8">SH2 domain-containing protein 1B</fullName>
    </submittedName>
</protein>
<dbReference type="InterPro" id="IPR000980">
    <property type="entry name" value="SH2"/>
</dbReference>
<name>A0A834EYT5_ORYME</name>
<dbReference type="Pfam" id="PF00017">
    <property type="entry name" value="SH2"/>
    <property type="match status" value="1"/>
</dbReference>
<dbReference type="Gene3D" id="3.30.505.10">
    <property type="entry name" value="SH2 domain"/>
    <property type="match status" value="1"/>
</dbReference>
<dbReference type="GO" id="GO:0009966">
    <property type="term" value="P:regulation of signal transduction"/>
    <property type="evidence" value="ECO:0007669"/>
    <property type="project" value="TreeGrafter"/>
</dbReference>
<keyword evidence="3 5" id="KW-0727">SH2 domain</keyword>
<comment type="caution">
    <text evidence="8">The sequence shown here is derived from an EMBL/GenBank/DDBJ whole genome shotgun (WGS) entry which is preliminary data.</text>
</comment>
<feature type="region of interest" description="Disordered" evidence="6">
    <location>
        <begin position="115"/>
        <end position="146"/>
    </location>
</feature>
<proteinExistence type="predicted"/>
<dbReference type="SMART" id="SM00252">
    <property type="entry name" value="SH2"/>
    <property type="match status" value="1"/>
</dbReference>
<dbReference type="PRINTS" id="PR00401">
    <property type="entry name" value="SH2DOMAIN"/>
</dbReference>
<evidence type="ECO:0000256" key="4">
    <source>
        <dbReference type="ARBA" id="ARBA00023130"/>
    </source>
</evidence>
<gene>
    <name evidence="8" type="ORF">FQA47_004458</name>
</gene>
<dbReference type="PROSITE" id="PS50001">
    <property type="entry name" value="SH2"/>
    <property type="match status" value="1"/>
</dbReference>
<feature type="compositionally biased region" description="Polar residues" evidence="6">
    <location>
        <begin position="125"/>
        <end position="137"/>
    </location>
</feature>
<reference evidence="8" key="1">
    <citation type="journal article" name="BMC Genomics">
        <title>Long-read sequencing and de novo genome assembly of marine medaka (Oryzias melastigma).</title>
        <authorList>
            <person name="Liang P."/>
            <person name="Saqib H.S.A."/>
            <person name="Ni X."/>
            <person name="Shen Y."/>
        </authorList>
    </citation>
    <scope>NUCLEOTIDE SEQUENCE</scope>
    <source>
        <strain evidence="8">Bigg-433</strain>
    </source>
</reference>
<dbReference type="GO" id="GO:0002250">
    <property type="term" value="P:adaptive immune response"/>
    <property type="evidence" value="ECO:0007669"/>
    <property type="project" value="UniProtKB-KW"/>
</dbReference>
<evidence type="ECO:0000256" key="6">
    <source>
        <dbReference type="SAM" id="MobiDB-lite"/>
    </source>
</evidence>
<dbReference type="EMBL" id="WKFB01000711">
    <property type="protein sequence ID" value="KAF6718670.1"/>
    <property type="molecule type" value="Genomic_DNA"/>
</dbReference>
<evidence type="ECO:0000256" key="1">
    <source>
        <dbReference type="ARBA" id="ARBA00022588"/>
    </source>
</evidence>
<keyword evidence="4" id="KW-1064">Adaptive immunity</keyword>
<sequence length="161" mass="18318">MASALPECYHGPISKAECEELLAKKKKDGAYLIRDSETIQGAMCLCVLKWKVVHTYRLFRTHSGNYTLMTATGVNESTFKTLDDLIRNYKRRNQGLVMHLRHAVKRKMDLMIQSRPPYVPERPTGVSNPPAAQSPQRNLVPVPDNDYENVVESDYVEVLPD</sequence>
<organism evidence="8 9">
    <name type="scientific">Oryzias melastigma</name>
    <name type="common">Marine medaka</name>
    <dbReference type="NCBI Taxonomy" id="30732"/>
    <lineage>
        <taxon>Eukaryota</taxon>
        <taxon>Metazoa</taxon>
        <taxon>Chordata</taxon>
        <taxon>Craniata</taxon>
        <taxon>Vertebrata</taxon>
        <taxon>Euteleostomi</taxon>
        <taxon>Actinopterygii</taxon>
        <taxon>Neopterygii</taxon>
        <taxon>Teleostei</taxon>
        <taxon>Neoteleostei</taxon>
        <taxon>Acanthomorphata</taxon>
        <taxon>Ovalentaria</taxon>
        <taxon>Atherinomorphae</taxon>
        <taxon>Beloniformes</taxon>
        <taxon>Adrianichthyidae</taxon>
        <taxon>Oryziinae</taxon>
        <taxon>Oryzias</taxon>
    </lineage>
</organism>
<dbReference type="GO" id="GO:0050776">
    <property type="term" value="P:regulation of immune response"/>
    <property type="evidence" value="ECO:0007669"/>
    <property type="project" value="TreeGrafter"/>
</dbReference>
<evidence type="ECO:0000313" key="9">
    <source>
        <dbReference type="Proteomes" id="UP000646548"/>
    </source>
</evidence>